<dbReference type="EMBL" id="JAYMYS010000008">
    <property type="protein sequence ID" value="KAK7385637.1"/>
    <property type="molecule type" value="Genomic_DNA"/>
</dbReference>
<protein>
    <submittedName>
        <fullName evidence="2">Uncharacterized protein</fullName>
    </submittedName>
</protein>
<feature type="compositionally biased region" description="Polar residues" evidence="1">
    <location>
        <begin position="20"/>
        <end position="37"/>
    </location>
</feature>
<keyword evidence="3" id="KW-1185">Reference proteome</keyword>
<name>A0AAN9RYF8_PSOTE</name>
<feature type="compositionally biased region" description="Polar residues" evidence="1">
    <location>
        <begin position="189"/>
        <end position="210"/>
    </location>
</feature>
<evidence type="ECO:0000256" key="1">
    <source>
        <dbReference type="SAM" id="MobiDB-lite"/>
    </source>
</evidence>
<feature type="region of interest" description="Disordered" evidence="1">
    <location>
        <begin position="1"/>
        <end position="37"/>
    </location>
</feature>
<evidence type="ECO:0000313" key="2">
    <source>
        <dbReference type="EMBL" id="KAK7385637.1"/>
    </source>
</evidence>
<feature type="compositionally biased region" description="Acidic residues" evidence="1">
    <location>
        <begin position="433"/>
        <end position="445"/>
    </location>
</feature>
<sequence length="445" mass="49707">MNEFLSMDTKHVEQRRRSSRISALQEQKSNELQNQQKVDANLEEWICIIEIDSDEPDDERDDELYSPTKKKKTKVKTSRRRRPSTHQRRRARGSGTTSRTNGSSSNVVPASNDHQNVFDLPQRVDPNEQDAEPENNPNIEPSSDDEMSEGAPIGEVGQQTTTAEHAIFSSIVTGENIGSHSATLGEGTNAPQRHTTQEPGAAENTTIRETFNGQTSMPWLIQSTEKEKEKTTEHGCANALAADTSFHHKNGETDKGKGKMLARPSKLLTDAMRSLNPITPSNSWPSFSHSEHSSLSTIRSNPNNSLHDIFDLNQVPDHDEDLQALISPNMSQQTRTFNNGQMLNQQPQRTNNAFPLSYENLQRGIGILNPMGPFPVQLPQSPSAEPLPPSNRFMEQMWMRNHDHNQPQGGVVPQGGGVIHEQDEQAQPLNNEANDDNELDLELRL</sequence>
<comment type="caution">
    <text evidence="2">The sequence shown here is derived from an EMBL/GenBank/DDBJ whole genome shotgun (WGS) entry which is preliminary data.</text>
</comment>
<feature type="compositionally biased region" description="Basic residues" evidence="1">
    <location>
        <begin position="68"/>
        <end position="92"/>
    </location>
</feature>
<organism evidence="2 3">
    <name type="scientific">Psophocarpus tetragonolobus</name>
    <name type="common">Winged bean</name>
    <name type="synonym">Dolichos tetragonolobus</name>
    <dbReference type="NCBI Taxonomy" id="3891"/>
    <lineage>
        <taxon>Eukaryota</taxon>
        <taxon>Viridiplantae</taxon>
        <taxon>Streptophyta</taxon>
        <taxon>Embryophyta</taxon>
        <taxon>Tracheophyta</taxon>
        <taxon>Spermatophyta</taxon>
        <taxon>Magnoliopsida</taxon>
        <taxon>eudicotyledons</taxon>
        <taxon>Gunneridae</taxon>
        <taxon>Pentapetalae</taxon>
        <taxon>rosids</taxon>
        <taxon>fabids</taxon>
        <taxon>Fabales</taxon>
        <taxon>Fabaceae</taxon>
        <taxon>Papilionoideae</taxon>
        <taxon>50 kb inversion clade</taxon>
        <taxon>NPAAA clade</taxon>
        <taxon>indigoferoid/millettioid clade</taxon>
        <taxon>Phaseoleae</taxon>
        <taxon>Psophocarpus</taxon>
    </lineage>
</organism>
<proteinExistence type="predicted"/>
<feature type="compositionally biased region" description="Low complexity" evidence="1">
    <location>
        <begin position="93"/>
        <end position="106"/>
    </location>
</feature>
<gene>
    <name evidence="2" type="ORF">VNO78_31388</name>
</gene>
<feature type="compositionally biased region" description="Acidic residues" evidence="1">
    <location>
        <begin position="52"/>
        <end position="64"/>
    </location>
</feature>
<reference evidence="2 3" key="1">
    <citation type="submission" date="2024-01" db="EMBL/GenBank/DDBJ databases">
        <title>The genomes of 5 underutilized Papilionoideae crops provide insights into root nodulation and disease resistanc.</title>
        <authorList>
            <person name="Jiang F."/>
        </authorList>
    </citation>
    <scope>NUCLEOTIDE SEQUENCE [LARGE SCALE GENOMIC DNA]</scope>
    <source>
        <strain evidence="2">DUOXIRENSHENG_FW03</strain>
        <tissue evidence="2">Leaves</tissue>
    </source>
</reference>
<dbReference type="AlphaFoldDB" id="A0AAN9RYF8"/>
<dbReference type="Proteomes" id="UP001386955">
    <property type="component" value="Unassembled WGS sequence"/>
</dbReference>
<feature type="region of interest" description="Disordered" evidence="1">
    <location>
        <begin position="177"/>
        <end position="210"/>
    </location>
</feature>
<accession>A0AAN9RYF8</accession>
<feature type="region of interest" description="Disordered" evidence="1">
    <location>
        <begin position="424"/>
        <end position="445"/>
    </location>
</feature>
<feature type="region of interest" description="Disordered" evidence="1">
    <location>
        <begin position="52"/>
        <end position="153"/>
    </location>
</feature>
<evidence type="ECO:0000313" key="3">
    <source>
        <dbReference type="Proteomes" id="UP001386955"/>
    </source>
</evidence>